<protein>
    <submittedName>
        <fullName evidence="6">Ef hand family protein</fullName>
    </submittedName>
</protein>
<feature type="region of interest" description="Disordered" evidence="4">
    <location>
        <begin position="1723"/>
        <end position="1744"/>
    </location>
</feature>
<evidence type="ECO:0000313" key="6">
    <source>
        <dbReference type="EMBL" id="KAK2963366.1"/>
    </source>
</evidence>
<feature type="region of interest" description="Disordered" evidence="4">
    <location>
        <begin position="1512"/>
        <end position="1542"/>
    </location>
</feature>
<evidence type="ECO:0000313" key="7">
    <source>
        <dbReference type="Proteomes" id="UP001281761"/>
    </source>
</evidence>
<dbReference type="InterPro" id="IPR036322">
    <property type="entry name" value="WD40_repeat_dom_sf"/>
</dbReference>
<dbReference type="InterPro" id="IPR002048">
    <property type="entry name" value="EF_hand_dom"/>
</dbReference>
<dbReference type="EMBL" id="JARBJD010000007">
    <property type="protein sequence ID" value="KAK2963366.1"/>
    <property type="molecule type" value="Genomic_DNA"/>
</dbReference>
<feature type="region of interest" description="Disordered" evidence="4">
    <location>
        <begin position="1622"/>
        <end position="1648"/>
    </location>
</feature>
<feature type="compositionally biased region" description="Basic and acidic residues" evidence="4">
    <location>
        <begin position="1512"/>
        <end position="1526"/>
    </location>
</feature>
<gene>
    <name evidence="6" type="ORF">BLNAU_1900</name>
</gene>
<feature type="repeat" description="WD" evidence="3">
    <location>
        <begin position="350"/>
        <end position="391"/>
    </location>
</feature>
<dbReference type="SMART" id="SM00320">
    <property type="entry name" value="WD40"/>
    <property type="match status" value="8"/>
</dbReference>
<dbReference type="Pfam" id="PF00400">
    <property type="entry name" value="WD40"/>
    <property type="match status" value="5"/>
</dbReference>
<dbReference type="PANTHER" id="PTHR44324">
    <property type="entry name" value="WD40 REPEAT DOMAIN 95"/>
    <property type="match status" value="1"/>
</dbReference>
<dbReference type="InterPro" id="IPR001680">
    <property type="entry name" value="WD40_rpt"/>
</dbReference>
<name>A0ABQ9YI83_9EUKA</name>
<feature type="compositionally biased region" description="Basic and acidic residues" evidence="4">
    <location>
        <begin position="1637"/>
        <end position="1648"/>
    </location>
</feature>
<dbReference type="Proteomes" id="UP001281761">
    <property type="component" value="Unassembled WGS sequence"/>
</dbReference>
<dbReference type="PROSITE" id="PS50222">
    <property type="entry name" value="EF_HAND_2"/>
    <property type="match status" value="1"/>
</dbReference>
<keyword evidence="2" id="KW-0677">Repeat</keyword>
<dbReference type="InterPro" id="IPR019775">
    <property type="entry name" value="WD40_repeat_CS"/>
</dbReference>
<dbReference type="PROSITE" id="PS00678">
    <property type="entry name" value="WD_REPEATS_1"/>
    <property type="match status" value="1"/>
</dbReference>
<reference evidence="6 7" key="1">
    <citation type="journal article" date="2022" name="bioRxiv">
        <title>Genomics of Preaxostyla Flagellates Illuminates Evolutionary Transitions and the Path Towards Mitochondrial Loss.</title>
        <authorList>
            <person name="Novak L.V.F."/>
            <person name="Treitli S.C."/>
            <person name="Pyrih J."/>
            <person name="Halakuc P."/>
            <person name="Pipaliya S.V."/>
            <person name="Vacek V."/>
            <person name="Brzon O."/>
            <person name="Soukal P."/>
            <person name="Eme L."/>
            <person name="Dacks J.B."/>
            <person name="Karnkowska A."/>
            <person name="Elias M."/>
            <person name="Hampl V."/>
        </authorList>
    </citation>
    <scope>NUCLEOTIDE SEQUENCE [LARGE SCALE GENOMIC DNA]</scope>
    <source>
        <strain evidence="6">NAU3</strain>
        <tissue evidence="6">Gut</tissue>
    </source>
</reference>
<accession>A0ABQ9YI83</accession>
<organism evidence="6 7">
    <name type="scientific">Blattamonas nauphoetae</name>
    <dbReference type="NCBI Taxonomy" id="2049346"/>
    <lineage>
        <taxon>Eukaryota</taxon>
        <taxon>Metamonada</taxon>
        <taxon>Preaxostyla</taxon>
        <taxon>Oxymonadida</taxon>
        <taxon>Blattamonas</taxon>
    </lineage>
</organism>
<evidence type="ECO:0000259" key="5">
    <source>
        <dbReference type="PROSITE" id="PS50222"/>
    </source>
</evidence>
<feature type="region of interest" description="Disordered" evidence="4">
    <location>
        <begin position="845"/>
        <end position="889"/>
    </location>
</feature>
<sequence>MELSEPLRKRIFDLFRTKYAQIKKRFDSFKSKGVDLSQFFIIVQEEIFENDGDDSKERLAQISEFFRQIDLGRTGRIFWKDLSAYLVSVGPNSSQTNEATLPKFNPYPTIIETNFDVPPEGIFFNPPQSQSFTYHRDGTVRVWDSESWQLFRTLSTHTSQITKAGFISQRNLLVTASIDRSVKLFEGTNFEHVKTFHLKEPQLCYAYTMQEKKVQNVNKMNFKLLDSDIPPDLAVLVEYNTDQNHSLSVNTLSSDVRRPLLYTAGQDKTIHIFDLEKMCMLDEEFVLRQSSMYNTIHQSPRPEQASPVLPFSPSSPYVESKIPSEVSTARQSKLSSISPPLNNTRSSLSKDLHSEWITDLFPMDDMTCLASSSLDKTIKLWDVNSNIQRNTLTGHSQGILVLSYSASNRLLFSGGFDKDIFMWNPLSHAPIETLKGHSFTLTDLVSFEDSPLLISADIAGHIKLWDLRMFSCIQTIIATAAKPSAEEKQYIGHVKPRNTNVAVNGFIPNQAFSATAVNRQTMSVVAASNNLYTITPESNNHVGRVSTTHVSQIIFNPHFASFIVCAGHEWSVWKATTGQNERFFVEFLKEEISTAEIGDDGLKVFFGTVNGKVFVVDYRTGTILSETTVVEGSSRNEKNLFGEEKTEGVDVDTIRYSQNRSLVILCSMQSSLSVWTLTPANTLTQTRQLAPPPLSLSSLCISDSQLRILSVSQQNTVVIWYSTTLNMAKSIPYQPVQKKNEQPQVGVTIVAIDVIEDTPFACLVDSNGLLVLINIRTMSEVKKFRTHEQIVSLKAITSPQEFVPNPPAGFITSYHRELTKKMGQGDAKTLISSAQFPLMATVNQQNKGRARQATPKSPKSICLTPDTSDGGNTSSSDQGLYFNGTGNGNPNAFTKPSNLLVYSNEEDEIVVLDITQLVHPHEGQANYPPQTSSTHSESTMSFFPQGDFAQYGLTQRSSGQRTLTSEHTTPIPANNWLLPDIYELARWLPYGLDVVDEEKMKEESEEKKKRKVKLKRDVTEKTVKFDGTRVGTSTTESTRPTSSSNSSASMAQSQFLKELTQTQSAPPTKKIRTDESSFHMWVTTVPQSIVTCNTEGVAKVWTIYGDLLGTLSTPPEEAPWTFNPHQDYYQESKTKQTEDHLEELRKKDQAMTILQGFRPESAGTDVDDEEDTTPFVSPSPTPRQQHHLHTSQDPEVNPENIFPALKVFKQAAKSKPTTFSMEYFSKPTVIDTDLPNEEENSVYRSESPAALAVPQSNFEDDLTIRTKDTDYDADQNQTIRHHGEQSPQTIGPPSIIIPFDVPNETLPSITPQPSISIQPSITPQPSISIQPSIMPRISTPLSPQNHPIISPQLTISVQPTISPQPTISIQPTISLQPSISLQPTIAPPPSISLQPITISQPSVSVPSMPMSPQPSISPKRAGQPISPIPHNRLSPNRSPSPGILHSPKQNFVPKPSTTPQPTPKRRVYVSPIETITDDHVEYVQGLVKQRELEKKQELRTRPAYKEISKRMHGMESKVNEAQDRARQKSSKSRGTMNTQPKAKPIWTMDGKIHKSTDPDIQTNMYQARSMNNTNMMNDLRRSSSSLEQRKKNMVLSEYTRRMDAQSMMIAIRTEEAILEEVQNETRRQHARSQSVGRSDEWKKMAREGRRKINEDRENDSRFHQRLKGIRKSTDDIDDGTIAEAHLPPLTSSPQQHLRFKQSFQRKLDQTVATTAQTIIATQNGRRKPKKSLMEEIEESNERKNEPVSLPLDFLVHRPKRRRILTDNDWEEIDEIERHIGKSVERTKKPEKVEFYGGNVRMSQALRESMEGKFNTSIHYSTIMDQLGLTNTTQLKSRSNSSMGDRASPFQQKRAVTPLLPGVGGFQGNLGTGVPKRAITIPITDDTPYAEFDDDN</sequence>
<dbReference type="PROSITE" id="PS50082">
    <property type="entry name" value="WD_REPEATS_2"/>
    <property type="match status" value="4"/>
</dbReference>
<dbReference type="PANTHER" id="PTHR44324:SF4">
    <property type="entry name" value="WD40 REPEAT DOMAIN 95"/>
    <property type="match status" value="1"/>
</dbReference>
<evidence type="ECO:0000256" key="3">
    <source>
        <dbReference type="PROSITE-ProRule" id="PRU00221"/>
    </source>
</evidence>
<evidence type="ECO:0000256" key="4">
    <source>
        <dbReference type="SAM" id="MobiDB-lite"/>
    </source>
</evidence>
<evidence type="ECO:0000256" key="1">
    <source>
        <dbReference type="ARBA" id="ARBA00022574"/>
    </source>
</evidence>
<dbReference type="PROSITE" id="PS50294">
    <property type="entry name" value="WD_REPEATS_REGION"/>
    <property type="match status" value="1"/>
</dbReference>
<feature type="region of interest" description="Disordered" evidence="4">
    <location>
        <begin position="1025"/>
        <end position="1072"/>
    </location>
</feature>
<dbReference type="SUPFAM" id="SSF50978">
    <property type="entry name" value="WD40 repeat-like"/>
    <property type="match status" value="2"/>
</dbReference>
<comment type="caution">
    <text evidence="6">The sequence shown here is derived from an EMBL/GenBank/DDBJ whole genome shotgun (WGS) entry which is preliminary data.</text>
</comment>
<dbReference type="InterPro" id="IPR015943">
    <property type="entry name" value="WD40/YVTN_repeat-like_dom_sf"/>
</dbReference>
<feature type="repeat" description="WD" evidence="3">
    <location>
        <begin position="154"/>
        <end position="195"/>
    </location>
</feature>
<keyword evidence="7" id="KW-1185">Reference proteome</keyword>
<feature type="repeat" description="WD" evidence="3">
    <location>
        <begin position="392"/>
        <end position="424"/>
    </location>
</feature>
<dbReference type="Gene3D" id="2.130.10.10">
    <property type="entry name" value="YVTN repeat-like/Quinoprotein amine dehydrogenase"/>
    <property type="match status" value="3"/>
</dbReference>
<proteinExistence type="predicted"/>
<dbReference type="InterPro" id="IPR051242">
    <property type="entry name" value="WD-EF-hand_domain"/>
</dbReference>
<feature type="region of interest" description="Disordered" evidence="4">
    <location>
        <begin position="1402"/>
        <end position="1464"/>
    </location>
</feature>
<feature type="domain" description="EF-hand" evidence="5">
    <location>
        <begin position="57"/>
        <end position="92"/>
    </location>
</feature>
<feature type="compositionally biased region" description="Low complexity" evidence="4">
    <location>
        <begin position="1402"/>
        <end position="1418"/>
    </location>
</feature>
<evidence type="ECO:0000256" key="2">
    <source>
        <dbReference type="ARBA" id="ARBA00022737"/>
    </source>
</evidence>
<feature type="compositionally biased region" description="Low complexity" evidence="4">
    <location>
        <begin position="864"/>
        <end position="879"/>
    </location>
</feature>
<feature type="compositionally biased region" description="Low complexity" evidence="4">
    <location>
        <begin position="1032"/>
        <end position="1049"/>
    </location>
</feature>
<keyword evidence="1 3" id="KW-0853">WD repeat</keyword>
<feature type="compositionally biased region" description="Polar residues" evidence="4">
    <location>
        <begin position="1050"/>
        <end position="1066"/>
    </location>
</feature>
<feature type="region of interest" description="Disordered" evidence="4">
    <location>
        <begin position="1157"/>
        <end position="1197"/>
    </location>
</feature>
<feature type="repeat" description="WD" evidence="3">
    <location>
        <begin position="434"/>
        <end position="475"/>
    </location>
</feature>